<dbReference type="PANTHER" id="PTHR12684:SF2">
    <property type="entry name" value="TRNA 2'-PHOSPHOTRANSFERASE 1"/>
    <property type="match status" value="1"/>
</dbReference>
<evidence type="ECO:0000256" key="4">
    <source>
        <dbReference type="ARBA" id="ARBA00025212"/>
    </source>
</evidence>
<evidence type="ECO:0000313" key="7">
    <source>
        <dbReference type="Proteomes" id="UP000260655"/>
    </source>
</evidence>
<proteinExistence type="inferred from homology"/>
<keyword evidence="3 5" id="KW-0520">NAD</keyword>
<dbReference type="GO" id="GO:0003950">
    <property type="term" value="F:NAD+ poly-ADP-ribosyltransferase activity"/>
    <property type="evidence" value="ECO:0007669"/>
    <property type="project" value="InterPro"/>
</dbReference>
<sequence>MNFPKKKRMKMNLTSTSKFVSLILRHKPETIGIQLDEHGWANVDGLIAGISKTREFNREMLEEIVWTDNKQRFTFNEDKTKIRANQGHSILVDVELPAAIPPETLWHGTGEKYVASIDQQGLIPKGRLYVHLSSDAATATKVGSRHGKPVLYIVKTKEMYDDGYSFFLSKNGVWLTKEVPVKYLIKEEQ</sequence>
<dbReference type="AlphaFoldDB" id="A0A3E4GSU7"/>
<organism evidence="6 7">
    <name type="scientific">Coprococcus comes</name>
    <dbReference type="NCBI Taxonomy" id="410072"/>
    <lineage>
        <taxon>Bacteria</taxon>
        <taxon>Bacillati</taxon>
        <taxon>Bacillota</taxon>
        <taxon>Clostridia</taxon>
        <taxon>Lachnospirales</taxon>
        <taxon>Lachnospiraceae</taxon>
        <taxon>Coprococcus</taxon>
    </lineage>
</organism>
<evidence type="ECO:0000256" key="2">
    <source>
        <dbReference type="ARBA" id="ARBA00022679"/>
    </source>
</evidence>
<dbReference type="HAMAP" id="MF_00299">
    <property type="entry name" value="KptA"/>
    <property type="match status" value="1"/>
</dbReference>
<dbReference type="Gene3D" id="3.20.170.30">
    <property type="match status" value="1"/>
</dbReference>
<gene>
    <name evidence="5" type="primary">kptA</name>
    <name evidence="6" type="ORF">DXD67_02575</name>
</gene>
<dbReference type="InterPro" id="IPR002745">
    <property type="entry name" value="Ptrans_KptA/Tpt1"/>
</dbReference>
<evidence type="ECO:0000256" key="3">
    <source>
        <dbReference type="ARBA" id="ARBA00023027"/>
    </source>
</evidence>
<dbReference type="InterPro" id="IPR042081">
    <property type="entry name" value="RNA_2'-PTrans_C"/>
</dbReference>
<dbReference type="SUPFAM" id="SSF56399">
    <property type="entry name" value="ADP-ribosylation"/>
    <property type="match status" value="1"/>
</dbReference>
<dbReference type="GO" id="GO:0006388">
    <property type="term" value="P:tRNA splicing, via endonucleolytic cleavage and ligation"/>
    <property type="evidence" value="ECO:0007669"/>
    <property type="project" value="UniProtKB-UniRule"/>
</dbReference>
<reference evidence="6 7" key="1">
    <citation type="submission" date="2018-08" db="EMBL/GenBank/DDBJ databases">
        <title>A genome reference for cultivated species of the human gut microbiota.</title>
        <authorList>
            <person name="Zou Y."/>
            <person name="Xue W."/>
            <person name="Luo G."/>
        </authorList>
    </citation>
    <scope>NUCLEOTIDE SEQUENCE [LARGE SCALE GENOMIC DNA]</scope>
    <source>
        <strain evidence="6 7">TM07-19</strain>
    </source>
</reference>
<protein>
    <recommendedName>
        <fullName evidence="5">Probable RNA 2'-phosphotransferase</fullName>
        <ecNumber evidence="5">2.7.1.-</ecNumber>
    </recommendedName>
</protein>
<comment type="function">
    <text evidence="4 5">Removes the 2'-phosphate from RNA via an intermediate in which the phosphate is ADP-ribosylated by NAD followed by a presumed transesterification to release the RNA and generate ADP-ribose 1''-2''-cyclic phosphate (APPR&gt;P). May function as an ADP-ribosylase.</text>
</comment>
<evidence type="ECO:0000256" key="5">
    <source>
        <dbReference type="HAMAP-Rule" id="MF_00299"/>
    </source>
</evidence>
<keyword evidence="2 5" id="KW-0808">Transferase</keyword>
<accession>A0A3E4GSU7</accession>
<comment type="caution">
    <text evidence="6">The sequence shown here is derived from an EMBL/GenBank/DDBJ whole genome shotgun (WGS) entry which is preliminary data.</text>
</comment>
<dbReference type="NCBIfam" id="NF002014">
    <property type="entry name" value="PRK00819.1-4"/>
    <property type="match status" value="1"/>
</dbReference>
<dbReference type="Pfam" id="PF01885">
    <property type="entry name" value="PTS_2-RNA"/>
    <property type="match status" value="1"/>
</dbReference>
<comment type="similarity">
    <text evidence="1 5">Belongs to the KptA/TPT1 family.</text>
</comment>
<dbReference type="InterPro" id="IPR042080">
    <property type="entry name" value="RNA_2'-PTrans_N"/>
</dbReference>
<dbReference type="EC" id="2.7.1.-" evidence="5"/>
<dbReference type="PANTHER" id="PTHR12684">
    <property type="entry name" value="PUTATIVE PHOSPHOTRANSFERASE"/>
    <property type="match status" value="1"/>
</dbReference>
<dbReference type="EMBL" id="QSOV01000002">
    <property type="protein sequence ID" value="RGJ25435.1"/>
    <property type="molecule type" value="Genomic_DNA"/>
</dbReference>
<evidence type="ECO:0000313" key="6">
    <source>
        <dbReference type="EMBL" id="RGJ25435.1"/>
    </source>
</evidence>
<dbReference type="Proteomes" id="UP000260655">
    <property type="component" value="Unassembled WGS sequence"/>
</dbReference>
<dbReference type="Gene3D" id="1.10.10.970">
    <property type="entry name" value="RNA 2'-phosphotransferase, Tpt1/KptA family, N-terminal domain"/>
    <property type="match status" value="1"/>
</dbReference>
<name>A0A3E4GSU7_9FIRM</name>
<evidence type="ECO:0000256" key="1">
    <source>
        <dbReference type="ARBA" id="ARBA00009836"/>
    </source>
</evidence>
<dbReference type="InterPro" id="IPR022928">
    <property type="entry name" value="RNA_2'-PTrans_KptA"/>
</dbReference>
<dbReference type="GO" id="GO:0000215">
    <property type="term" value="F:tRNA 2'-phosphotransferase activity"/>
    <property type="evidence" value="ECO:0007669"/>
    <property type="project" value="TreeGrafter"/>
</dbReference>